<reference evidence="1" key="2">
    <citation type="submission" date="2010-07" db="EMBL/GenBank/DDBJ databases">
        <authorList>
            <consortium name="The Broad Institute Genome Sequencing Platform"/>
            <consortium name="Broad Institute Genome Sequencing Center for Infectious Disease"/>
            <person name="Ma L.-J."/>
            <person name="Dead R."/>
            <person name="Young S."/>
            <person name="Zeng Q."/>
            <person name="Koehrsen M."/>
            <person name="Alvarado L."/>
            <person name="Berlin A."/>
            <person name="Chapman S.B."/>
            <person name="Chen Z."/>
            <person name="Freedman E."/>
            <person name="Gellesch M."/>
            <person name="Goldberg J."/>
            <person name="Griggs A."/>
            <person name="Gujja S."/>
            <person name="Heilman E.R."/>
            <person name="Heiman D."/>
            <person name="Hepburn T."/>
            <person name="Howarth C."/>
            <person name="Jen D."/>
            <person name="Larson L."/>
            <person name="Mehta T."/>
            <person name="Neiman D."/>
            <person name="Pearson M."/>
            <person name="Roberts A."/>
            <person name="Saif S."/>
            <person name="Shea T."/>
            <person name="Shenoy N."/>
            <person name="Sisk P."/>
            <person name="Stolte C."/>
            <person name="Sykes S."/>
            <person name="Walk T."/>
            <person name="White J."/>
            <person name="Yandava C."/>
            <person name="Haas B."/>
            <person name="Nusbaum C."/>
            <person name="Birren B."/>
        </authorList>
    </citation>
    <scope>NUCLEOTIDE SEQUENCE</scope>
    <source>
        <strain evidence="1">R3-111a-1</strain>
    </source>
</reference>
<dbReference type="GeneID" id="20342577"/>
<dbReference type="AlphaFoldDB" id="J3NLH0"/>
<dbReference type="EnsemblFungi" id="EJT82145">
    <property type="protein sequence ID" value="EJT82145"/>
    <property type="gene ID" value="GGTG_02119"/>
</dbReference>
<evidence type="ECO:0000313" key="2">
    <source>
        <dbReference type="EnsemblFungi" id="EJT82145"/>
    </source>
</evidence>
<dbReference type="HOGENOM" id="CLU_731665_0_0_1"/>
<evidence type="ECO:0000313" key="3">
    <source>
        <dbReference type="Proteomes" id="UP000006039"/>
    </source>
</evidence>
<reference evidence="1" key="3">
    <citation type="submission" date="2010-09" db="EMBL/GenBank/DDBJ databases">
        <title>Annotation of Gaeumannomyces graminis var. tritici R3-111a-1.</title>
        <authorList>
            <consortium name="The Broad Institute Genome Sequencing Platform"/>
            <person name="Ma L.-J."/>
            <person name="Dead R."/>
            <person name="Young S.K."/>
            <person name="Zeng Q."/>
            <person name="Gargeya S."/>
            <person name="Fitzgerald M."/>
            <person name="Haas B."/>
            <person name="Abouelleil A."/>
            <person name="Alvarado L."/>
            <person name="Arachchi H.M."/>
            <person name="Berlin A."/>
            <person name="Brown A."/>
            <person name="Chapman S.B."/>
            <person name="Chen Z."/>
            <person name="Dunbar C."/>
            <person name="Freedman E."/>
            <person name="Gearin G."/>
            <person name="Gellesch M."/>
            <person name="Goldberg J."/>
            <person name="Griggs A."/>
            <person name="Gujja S."/>
            <person name="Heiman D."/>
            <person name="Howarth C."/>
            <person name="Larson L."/>
            <person name="Lui A."/>
            <person name="MacDonald P.J.P."/>
            <person name="Mehta T."/>
            <person name="Montmayeur A."/>
            <person name="Murphy C."/>
            <person name="Neiman D."/>
            <person name="Pearson M."/>
            <person name="Priest M."/>
            <person name="Roberts A."/>
            <person name="Saif S."/>
            <person name="Shea T."/>
            <person name="Shenoy N."/>
            <person name="Sisk P."/>
            <person name="Stolte C."/>
            <person name="Sykes S."/>
            <person name="Yandava C."/>
            <person name="Wortman J."/>
            <person name="Nusbaum C."/>
            <person name="Birren B."/>
        </authorList>
    </citation>
    <scope>NUCLEOTIDE SEQUENCE</scope>
    <source>
        <strain evidence="1">R3-111a-1</strain>
    </source>
</reference>
<dbReference type="RefSeq" id="XP_009218154.1">
    <property type="nucleotide sequence ID" value="XM_009219890.1"/>
</dbReference>
<name>J3NLH0_GAET3</name>
<dbReference type="EMBL" id="GL385395">
    <property type="protein sequence ID" value="EJT82145.1"/>
    <property type="molecule type" value="Genomic_DNA"/>
</dbReference>
<gene>
    <name evidence="2" type="primary">20342577</name>
    <name evidence="1" type="ORF">GGTG_02119</name>
</gene>
<evidence type="ECO:0000313" key="1">
    <source>
        <dbReference type="EMBL" id="EJT82145.1"/>
    </source>
</evidence>
<protein>
    <submittedName>
        <fullName evidence="1 2">Uncharacterized protein</fullName>
    </submittedName>
</protein>
<reference evidence="3" key="1">
    <citation type="submission" date="2010-07" db="EMBL/GenBank/DDBJ databases">
        <title>The genome sequence of Gaeumannomyces graminis var. tritici strain R3-111a-1.</title>
        <authorList>
            <consortium name="The Broad Institute Genome Sequencing Platform"/>
            <person name="Ma L.-J."/>
            <person name="Dead R."/>
            <person name="Young S."/>
            <person name="Zeng Q."/>
            <person name="Koehrsen M."/>
            <person name="Alvarado L."/>
            <person name="Berlin A."/>
            <person name="Chapman S.B."/>
            <person name="Chen Z."/>
            <person name="Freedman E."/>
            <person name="Gellesch M."/>
            <person name="Goldberg J."/>
            <person name="Griggs A."/>
            <person name="Gujja S."/>
            <person name="Heilman E.R."/>
            <person name="Heiman D."/>
            <person name="Hepburn T."/>
            <person name="Howarth C."/>
            <person name="Jen D."/>
            <person name="Larson L."/>
            <person name="Mehta T."/>
            <person name="Neiman D."/>
            <person name="Pearson M."/>
            <person name="Roberts A."/>
            <person name="Saif S."/>
            <person name="Shea T."/>
            <person name="Shenoy N."/>
            <person name="Sisk P."/>
            <person name="Stolte C."/>
            <person name="Sykes S."/>
            <person name="Walk T."/>
            <person name="White J."/>
            <person name="Yandava C."/>
            <person name="Haas B."/>
            <person name="Nusbaum C."/>
            <person name="Birren B."/>
        </authorList>
    </citation>
    <scope>NUCLEOTIDE SEQUENCE [LARGE SCALE GENOMIC DNA]</scope>
    <source>
        <strain evidence="3">R3-111a-1</strain>
    </source>
</reference>
<dbReference type="OrthoDB" id="5290015at2759"/>
<dbReference type="VEuPathDB" id="FungiDB:GGTG_02119"/>
<dbReference type="eggNOG" id="ENOG502RMW1">
    <property type="taxonomic scope" value="Eukaryota"/>
</dbReference>
<reference evidence="2" key="5">
    <citation type="submission" date="2018-04" db="UniProtKB">
        <authorList>
            <consortium name="EnsemblFungi"/>
        </authorList>
    </citation>
    <scope>IDENTIFICATION</scope>
    <source>
        <strain evidence="2">R3-111a-1</strain>
    </source>
</reference>
<keyword evidence="3" id="KW-1185">Reference proteome</keyword>
<proteinExistence type="predicted"/>
<sequence>MAITSSTEGIIFPTLFTRYDHTRLEPMQTDSAEFACLTSIARFGLVTLEGVRGREALEKVGRFVLDQWRQTGRMDCDADPGRMREYVDHFLERVRGRFPSIVVDCSLVSPHTLPVTSRVFTTEPCEGAWEGDRTNYAPGTAVTIAINAERFDRMVELSECFRHQKAGEADDGAAFQRFMTFQFILGARMALELCHSFVGMLAGSSRRNDFTYPRPKVDSRGNQTHALQEMLLGGEPGRRLQHILYGGYLEVYEDTSSPLRSAQPGIPVIINKVNFGSYVSDDAITGQIWGTGKHEQFPLGTHGPAFSIDMEFDDKVVKMGYDNRRSSKPRIRCLEETSEVLMRELLLHRDGAAFRVAETEMCWVATSPGRLVNATRVR</sequence>
<organism evidence="1">
    <name type="scientific">Gaeumannomyces tritici (strain R3-111a-1)</name>
    <name type="common">Wheat and barley take-all root rot fungus</name>
    <name type="synonym">Gaeumannomyces graminis var. tritici</name>
    <dbReference type="NCBI Taxonomy" id="644352"/>
    <lineage>
        <taxon>Eukaryota</taxon>
        <taxon>Fungi</taxon>
        <taxon>Dikarya</taxon>
        <taxon>Ascomycota</taxon>
        <taxon>Pezizomycotina</taxon>
        <taxon>Sordariomycetes</taxon>
        <taxon>Sordariomycetidae</taxon>
        <taxon>Magnaporthales</taxon>
        <taxon>Magnaporthaceae</taxon>
        <taxon>Gaeumannomyces</taxon>
    </lineage>
</organism>
<reference evidence="2" key="4">
    <citation type="journal article" date="2015" name="G3 (Bethesda)">
        <title>Genome sequences of three phytopathogenic species of the Magnaporthaceae family of fungi.</title>
        <authorList>
            <person name="Okagaki L.H."/>
            <person name="Nunes C.C."/>
            <person name="Sailsbery J."/>
            <person name="Clay B."/>
            <person name="Brown D."/>
            <person name="John T."/>
            <person name="Oh Y."/>
            <person name="Young N."/>
            <person name="Fitzgerald M."/>
            <person name="Haas B.J."/>
            <person name="Zeng Q."/>
            <person name="Young S."/>
            <person name="Adiconis X."/>
            <person name="Fan L."/>
            <person name="Levin J.Z."/>
            <person name="Mitchell T.K."/>
            <person name="Okubara P.A."/>
            <person name="Farman M.L."/>
            <person name="Kohn L.M."/>
            <person name="Birren B."/>
            <person name="Ma L.-J."/>
            <person name="Dean R.A."/>
        </authorList>
    </citation>
    <scope>NUCLEOTIDE SEQUENCE</scope>
    <source>
        <strain evidence="2">R3-111a-1</strain>
    </source>
</reference>
<dbReference type="Proteomes" id="UP000006039">
    <property type="component" value="Unassembled WGS sequence"/>
</dbReference>
<accession>J3NLH0</accession>